<dbReference type="SUPFAM" id="SSF57535">
    <property type="entry name" value="Complement control module/SCR domain"/>
    <property type="match status" value="1"/>
</dbReference>
<reference evidence="4 5" key="1">
    <citation type="journal article" date="2021" name="Elife">
        <title>Chloroplast acquisition without the gene transfer in kleptoplastic sea slugs, Plakobranchus ocellatus.</title>
        <authorList>
            <person name="Maeda T."/>
            <person name="Takahashi S."/>
            <person name="Yoshida T."/>
            <person name="Shimamura S."/>
            <person name="Takaki Y."/>
            <person name="Nagai Y."/>
            <person name="Toyoda A."/>
            <person name="Suzuki Y."/>
            <person name="Arimoto A."/>
            <person name="Ishii H."/>
            <person name="Satoh N."/>
            <person name="Nishiyama T."/>
            <person name="Hasebe M."/>
            <person name="Maruyama T."/>
            <person name="Minagawa J."/>
            <person name="Obokata J."/>
            <person name="Shigenobu S."/>
        </authorList>
    </citation>
    <scope>NUCLEOTIDE SEQUENCE [LARGE SCALE GENOMIC DNA]</scope>
</reference>
<dbReference type="SMART" id="SM00032">
    <property type="entry name" value="CCP"/>
    <property type="match status" value="1"/>
</dbReference>
<evidence type="ECO:0000259" key="3">
    <source>
        <dbReference type="PROSITE" id="PS50923"/>
    </source>
</evidence>
<dbReference type="EMBL" id="BMAT01002187">
    <property type="protein sequence ID" value="GFS00851.1"/>
    <property type="molecule type" value="Genomic_DNA"/>
</dbReference>
<keyword evidence="5" id="KW-1185">Reference proteome</keyword>
<evidence type="ECO:0000313" key="5">
    <source>
        <dbReference type="Proteomes" id="UP000762676"/>
    </source>
</evidence>
<comment type="caution">
    <text evidence="4">The sequence shown here is derived from an EMBL/GenBank/DDBJ whole genome shotgun (WGS) entry which is preliminary data.</text>
</comment>
<keyword evidence="2" id="KW-0768">Sushi</keyword>
<evidence type="ECO:0000256" key="2">
    <source>
        <dbReference type="PROSITE-ProRule" id="PRU00302"/>
    </source>
</evidence>
<dbReference type="Pfam" id="PF00084">
    <property type="entry name" value="Sushi"/>
    <property type="match status" value="1"/>
</dbReference>
<dbReference type="AlphaFoldDB" id="A0AAV4HVZ4"/>
<sequence>MGKRHKSRNYPAVSRTVTTGPAYHQQKDNITHVPKFQCRIEPLVYRTYHPKNFYHVEYFNNSTILFSCLTNYHLVSGNLRWDCLRNESWSGTEPLCEVDYLK</sequence>
<organism evidence="4 5">
    <name type="scientific">Elysia marginata</name>
    <dbReference type="NCBI Taxonomy" id="1093978"/>
    <lineage>
        <taxon>Eukaryota</taxon>
        <taxon>Metazoa</taxon>
        <taxon>Spiralia</taxon>
        <taxon>Lophotrochozoa</taxon>
        <taxon>Mollusca</taxon>
        <taxon>Gastropoda</taxon>
        <taxon>Heterobranchia</taxon>
        <taxon>Euthyneura</taxon>
        <taxon>Panpulmonata</taxon>
        <taxon>Sacoglossa</taxon>
        <taxon>Placobranchoidea</taxon>
        <taxon>Plakobranchidae</taxon>
        <taxon>Elysia</taxon>
    </lineage>
</organism>
<proteinExistence type="predicted"/>
<evidence type="ECO:0000313" key="4">
    <source>
        <dbReference type="EMBL" id="GFS00851.1"/>
    </source>
</evidence>
<comment type="caution">
    <text evidence="2">Lacks conserved residue(s) required for the propagation of feature annotation.</text>
</comment>
<dbReference type="Gene3D" id="2.10.70.10">
    <property type="entry name" value="Complement Module, domain 1"/>
    <property type="match status" value="1"/>
</dbReference>
<dbReference type="PROSITE" id="PS50923">
    <property type="entry name" value="SUSHI"/>
    <property type="match status" value="1"/>
</dbReference>
<feature type="domain" description="Sushi" evidence="3">
    <location>
        <begin position="36"/>
        <end position="98"/>
    </location>
</feature>
<dbReference type="Proteomes" id="UP000762676">
    <property type="component" value="Unassembled WGS sequence"/>
</dbReference>
<evidence type="ECO:0000256" key="1">
    <source>
        <dbReference type="ARBA" id="ARBA00023157"/>
    </source>
</evidence>
<dbReference type="InterPro" id="IPR035976">
    <property type="entry name" value="Sushi/SCR/CCP_sf"/>
</dbReference>
<dbReference type="CDD" id="cd00033">
    <property type="entry name" value="CCP"/>
    <property type="match status" value="1"/>
</dbReference>
<name>A0AAV4HVZ4_9GAST</name>
<protein>
    <recommendedName>
        <fullName evidence="3">Sushi domain-containing protein</fullName>
    </recommendedName>
</protein>
<accession>A0AAV4HVZ4</accession>
<keyword evidence="1" id="KW-1015">Disulfide bond</keyword>
<dbReference type="InterPro" id="IPR000436">
    <property type="entry name" value="Sushi_SCR_CCP_dom"/>
</dbReference>
<gene>
    <name evidence="4" type="ORF">ElyMa_001081600</name>
</gene>